<organism evidence="4 5">
    <name type="scientific">Sporormia fimetaria CBS 119925</name>
    <dbReference type="NCBI Taxonomy" id="1340428"/>
    <lineage>
        <taxon>Eukaryota</taxon>
        <taxon>Fungi</taxon>
        <taxon>Dikarya</taxon>
        <taxon>Ascomycota</taxon>
        <taxon>Pezizomycotina</taxon>
        <taxon>Dothideomycetes</taxon>
        <taxon>Pleosporomycetidae</taxon>
        <taxon>Pleosporales</taxon>
        <taxon>Sporormiaceae</taxon>
        <taxon>Sporormia</taxon>
    </lineage>
</organism>
<dbReference type="GO" id="GO:0016787">
    <property type="term" value="F:hydrolase activity"/>
    <property type="evidence" value="ECO:0007669"/>
    <property type="project" value="InterPro"/>
</dbReference>
<evidence type="ECO:0000313" key="4">
    <source>
        <dbReference type="EMBL" id="KAF2744851.1"/>
    </source>
</evidence>
<feature type="site" description="Cleavage; by autolysis" evidence="3">
    <location>
        <begin position="217"/>
        <end position="218"/>
    </location>
</feature>
<dbReference type="InterPro" id="IPR000246">
    <property type="entry name" value="Peptidase_T2"/>
</dbReference>
<feature type="active site" description="Nucleophile" evidence="1">
    <location>
        <position position="218"/>
    </location>
</feature>
<proteinExistence type="predicted"/>
<feature type="binding site" evidence="2">
    <location>
        <begin position="246"/>
        <end position="249"/>
    </location>
    <ligand>
        <name>substrate</name>
    </ligand>
</feature>
<protein>
    <submittedName>
        <fullName evidence="4">L-asparaginase</fullName>
    </submittedName>
</protein>
<keyword evidence="5" id="KW-1185">Reference proteome</keyword>
<dbReference type="CDD" id="cd04701">
    <property type="entry name" value="Asparaginase_2"/>
    <property type="match status" value="1"/>
</dbReference>
<dbReference type="EMBL" id="MU006586">
    <property type="protein sequence ID" value="KAF2744851.1"/>
    <property type="molecule type" value="Genomic_DNA"/>
</dbReference>
<evidence type="ECO:0000256" key="1">
    <source>
        <dbReference type="PIRSR" id="PIRSR600246-1"/>
    </source>
</evidence>
<evidence type="ECO:0000313" key="5">
    <source>
        <dbReference type="Proteomes" id="UP000799440"/>
    </source>
</evidence>
<dbReference type="PANTHER" id="PTHR10188:SF43">
    <property type="entry name" value="ASPARAGINASE (EUROFUNG)"/>
    <property type="match status" value="1"/>
</dbReference>
<dbReference type="Gene3D" id="3.60.20.30">
    <property type="entry name" value="(Glycosyl)asparaginase"/>
    <property type="match status" value="1"/>
</dbReference>
<dbReference type="InterPro" id="IPR029055">
    <property type="entry name" value="Ntn_hydrolases_N"/>
</dbReference>
<sequence length="439" mass="48289">MSTMNREKPTYSSQSVKPRIIIHGGAGNLTRTTLSREQYAAYQVSLRRILASSWALLSVPGAKAIDIATYAVSQLEDDPLYNSGKGAVFTRAGTIELESSIMVSNGYRKRGVSCMLLKHVKNPIKLARELLVRGEEPNGGGAQDHCQYSGGYVEKLAEEWGFERVDPSYFYTEKRWREHKRGLKEKDHQFEQSRTSDYVPDVSLLSEWERTHYIPLGTCGAVVLDGSGAICVATSTGGLTNKLPGRIGDTPTMGTGFWAEEWQNLVSFSNLPKIPQRPATRLPLERFSRGDLFSLVNDCLPSLSRPSPPLTDYRPPPATHKLRPTRTAVALSGTGNGDTFIRMAACRTIAAKSRFTGAPLSDTVSWMAGRGGELQRSAGHRWGVTHEGVGGIIGIELCGTQSSVVWDFNCGGMFRAWVEEDGTMKSLIFREDDYDSGPK</sequence>
<evidence type="ECO:0000256" key="3">
    <source>
        <dbReference type="PIRSR" id="PIRSR600246-3"/>
    </source>
</evidence>
<gene>
    <name evidence="4" type="ORF">M011DRAFT_161015</name>
</gene>
<dbReference type="Pfam" id="PF01112">
    <property type="entry name" value="Asparaginase_2"/>
    <property type="match status" value="1"/>
</dbReference>
<feature type="binding site" evidence="2">
    <location>
        <begin position="334"/>
        <end position="337"/>
    </location>
    <ligand>
        <name>substrate</name>
    </ligand>
</feature>
<reference evidence="4" key="1">
    <citation type="journal article" date="2020" name="Stud. Mycol.">
        <title>101 Dothideomycetes genomes: a test case for predicting lifestyles and emergence of pathogens.</title>
        <authorList>
            <person name="Haridas S."/>
            <person name="Albert R."/>
            <person name="Binder M."/>
            <person name="Bloem J."/>
            <person name="Labutti K."/>
            <person name="Salamov A."/>
            <person name="Andreopoulos B."/>
            <person name="Baker S."/>
            <person name="Barry K."/>
            <person name="Bills G."/>
            <person name="Bluhm B."/>
            <person name="Cannon C."/>
            <person name="Castanera R."/>
            <person name="Culley D."/>
            <person name="Daum C."/>
            <person name="Ezra D."/>
            <person name="Gonzalez J."/>
            <person name="Henrissat B."/>
            <person name="Kuo A."/>
            <person name="Liang C."/>
            <person name="Lipzen A."/>
            <person name="Lutzoni F."/>
            <person name="Magnuson J."/>
            <person name="Mondo S."/>
            <person name="Nolan M."/>
            <person name="Ohm R."/>
            <person name="Pangilinan J."/>
            <person name="Park H.-J."/>
            <person name="Ramirez L."/>
            <person name="Alfaro M."/>
            <person name="Sun H."/>
            <person name="Tritt A."/>
            <person name="Yoshinaga Y."/>
            <person name="Zwiers L.-H."/>
            <person name="Turgeon B."/>
            <person name="Goodwin S."/>
            <person name="Spatafora J."/>
            <person name="Crous P."/>
            <person name="Grigoriev I."/>
        </authorList>
    </citation>
    <scope>NUCLEOTIDE SEQUENCE</scope>
    <source>
        <strain evidence="4">CBS 119925</strain>
    </source>
</reference>
<name>A0A6A6V6C7_9PLEO</name>
<dbReference type="OrthoDB" id="2262349at2759"/>
<dbReference type="PANTHER" id="PTHR10188">
    <property type="entry name" value="L-ASPARAGINASE"/>
    <property type="match status" value="1"/>
</dbReference>
<dbReference type="Proteomes" id="UP000799440">
    <property type="component" value="Unassembled WGS sequence"/>
</dbReference>
<dbReference type="SUPFAM" id="SSF56235">
    <property type="entry name" value="N-terminal nucleophile aminohydrolases (Ntn hydrolases)"/>
    <property type="match status" value="1"/>
</dbReference>
<evidence type="ECO:0000256" key="2">
    <source>
        <dbReference type="PIRSR" id="PIRSR600246-2"/>
    </source>
</evidence>
<accession>A0A6A6V6C7</accession>
<dbReference type="GO" id="GO:0005737">
    <property type="term" value="C:cytoplasm"/>
    <property type="evidence" value="ECO:0007669"/>
    <property type="project" value="TreeGrafter"/>
</dbReference>
<dbReference type="AlphaFoldDB" id="A0A6A6V6C7"/>